<dbReference type="AlphaFoldDB" id="A0A0R0CE47"/>
<gene>
    <name evidence="1" type="ORF">ABB29_14735</name>
</gene>
<keyword evidence="2" id="KW-1185">Reference proteome</keyword>
<protein>
    <submittedName>
        <fullName evidence="1">Uncharacterized protein</fullName>
    </submittedName>
</protein>
<dbReference type="PATRIC" id="fig|344882.3.peg.1335"/>
<comment type="caution">
    <text evidence="1">The sequence shown here is derived from an EMBL/GenBank/DDBJ whole genome shotgun (WGS) entry which is preliminary data.</text>
</comment>
<dbReference type="Proteomes" id="UP000052052">
    <property type="component" value="Unassembled WGS sequence"/>
</dbReference>
<dbReference type="EMBL" id="LDJL01000017">
    <property type="protein sequence ID" value="KRG68028.1"/>
    <property type="molecule type" value="Genomic_DNA"/>
</dbReference>
<accession>A0A0R0CE47</accession>
<proteinExistence type="predicted"/>
<evidence type="ECO:0000313" key="1">
    <source>
        <dbReference type="EMBL" id="KRG68028.1"/>
    </source>
</evidence>
<organism evidence="1 2">
    <name type="scientific">Pseudoxanthomonas dokdonensis</name>
    <dbReference type="NCBI Taxonomy" id="344882"/>
    <lineage>
        <taxon>Bacteria</taxon>
        <taxon>Pseudomonadati</taxon>
        <taxon>Pseudomonadota</taxon>
        <taxon>Gammaproteobacteria</taxon>
        <taxon>Lysobacterales</taxon>
        <taxon>Lysobacteraceae</taxon>
        <taxon>Pseudoxanthomonas</taxon>
    </lineage>
</organism>
<evidence type="ECO:0000313" key="2">
    <source>
        <dbReference type="Proteomes" id="UP000052052"/>
    </source>
</evidence>
<sequence>MADNVHSHPYYEQQYVFDDEWLYASIVQTQIPYIEFLLVVPAAWPADVSHRVANHFQEFDLQRRFAIQASERLVYFANVIQGSVADGATAMIAETLQQQARAERVAHGVNSWQSALAKTVANDAWFQAVGYTQLL</sequence>
<name>A0A0R0CE47_9GAMM</name>
<reference evidence="1 2" key="1">
    <citation type="submission" date="2015-05" db="EMBL/GenBank/DDBJ databases">
        <title>Genome sequencing and analysis of members of genus Stenotrophomonas.</title>
        <authorList>
            <person name="Patil P.P."/>
            <person name="Midha S."/>
            <person name="Patil P.B."/>
        </authorList>
    </citation>
    <scope>NUCLEOTIDE SEQUENCE [LARGE SCALE GENOMIC DNA]</scope>
    <source>
        <strain evidence="1 2">DSM 21858</strain>
    </source>
</reference>